<comment type="caution">
    <text evidence="11">The sequence shown here is derived from an EMBL/GenBank/DDBJ whole genome shotgun (WGS) entry which is preliminary data.</text>
</comment>
<dbReference type="Gene3D" id="1.20.1740.10">
    <property type="entry name" value="Amino acid/polyamine transporter I"/>
    <property type="match status" value="1"/>
</dbReference>
<evidence type="ECO:0000259" key="10">
    <source>
        <dbReference type="Pfam" id="PF00324"/>
    </source>
</evidence>
<feature type="transmembrane region" description="Helical" evidence="9">
    <location>
        <begin position="106"/>
        <end position="132"/>
    </location>
</feature>
<evidence type="ECO:0000256" key="2">
    <source>
        <dbReference type="ARBA" id="ARBA00008583"/>
    </source>
</evidence>
<feature type="transmembrane region" description="Helical" evidence="9">
    <location>
        <begin position="423"/>
        <end position="441"/>
    </location>
</feature>
<dbReference type="PATRIC" id="fig|582680.7.peg.1902"/>
<dbReference type="PANTHER" id="PTHR43495:SF1">
    <property type="entry name" value="L-ASPARAGINE PERMEASE"/>
    <property type="match status" value="1"/>
</dbReference>
<evidence type="ECO:0000256" key="7">
    <source>
        <dbReference type="ARBA" id="ARBA00022989"/>
    </source>
</evidence>
<dbReference type="GO" id="GO:0006865">
    <property type="term" value="P:amino acid transport"/>
    <property type="evidence" value="ECO:0007669"/>
    <property type="project" value="UniProtKB-KW"/>
</dbReference>
<dbReference type="Pfam" id="PF00324">
    <property type="entry name" value="AA_permease"/>
    <property type="match status" value="1"/>
</dbReference>
<evidence type="ECO:0000313" key="11">
    <source>
        <dbReference type="EMBL" id="KJL23901.1"/>
    </source>
</evidence>
<feature type="transmembrane region" description="Helical" evidence="9">
    <location>
        <begin position="63"/>
        <end position="85"/>
    </location>
</feature>
<dbReference type="PIRSF" id="PIRSF006060">
    <property type="entry name" value="AA_transporter"/>
    <property type="match status" value="1"/>
</dbReference>
<feature type="domain" description="Amino acid permease/ SLC12A" evidence="10">
    <location>
        <begin position="33"/>
        <end position="464"/>
    </location>
</feature>
<proteinExistence type="inferred from homology"/>
<accession>A0A0F0KXD0</accession>
<dbReference type="GO" id="GO:0005886">
    <property type="term" value="C:plasma membrane"/>
    <property type="evidence" value="ECO:0007669"/>
    <property type="project" value="UniProtKB-SubCell"/>
</dbReference>
<evidence type="ECO:0000313" key="12">
    <source>
        <dbReference type="Proteomes" id="UP000033448"/>
    </source>
</evidence>
<feature type="transmembrane region" description="Helical" evidence="9">
    <location>
        <begin position="379"/>
        <end position="402"/>
    </location>
</feature>
<dbReference type="InterPro" id="IPR004840">
    <property type="entry name" value="Amino_acid_permease_CS"/>
</dbReference>
<reference evidence="11 12" key="1">
    <citation type="submission" date="2015-02" db="EMBL/GenBank/DDBJ databases">
        <title>Draft genome sequences of ten Microbacterium spp. with emphasis on heavy metal contaminated environments.</title>
        <authorList>
            <person name="Corretto E."/>
        </authorList>
    </citation>
    <scope>NUCLEOTIDE SEQUENCE [LARGE SCALE GENOMIC DNA]</scope>
    <source>
        <strain evidence="11 12">DSM 23848</strain>
    </source>
</reference>
<comment type="similarity">
    <text evidence="2">Belongs to the amino acid-polyamine-organocation (APC) superfamily. Amino acid transporter (AAT) (TC 2.A.3.1) family.</text>
</comment>
<evidence type="ECO:0000256" key="1">
    <source>
        <dbReference type="ARBA" id="ARBA00004651"/>
    </source>
</evidence>
<feature type="transmembrane region" description="Helical" evidence="9">
    <location>
        <begin position="144"/>
        <end position="165"/>
    </location>
</feature>
<feature type="transmembrane region" description="Helical" evidence="9">
    <location>
        <begin position="259"/>
        <end position="280"/>
    </location>
</feature>
<feature type="transmembrane region" description="Helical" evidence="9">
    <location>
        <begin position="350"/>
        <end position="373"/>
    </location>
</feature>
<dbReference type="FunFam" id="1.20.1740.10:FF:000001">
    <property type="entry name" value="Amino acid permease"/>
    <property type="match status" value="1"/>
</dbReference>
<evidence type="ECO:0000256" key="3">
    <source>
        <dbReference type="ARBA" id="ARBA00022448"/>
    </source>
</evidence>
<dbReference type="PANTHER" id="PTHR43495">
    <property type="entry name" value="GABA PERMEASE"/>
    <property type="match status" value="1"/>
</dbReference>
<keyword evidence="5 9" id="KW-0812">Transmembrane</keyword>
<keyword evidence="12" id="KW-1185">Reference proteome</keyword>
<keyword evidence="3" id="KW-0813">Transport</keyword>
<dbReference type="GO" id="GO:0055085">
    <property type="term" value="P:transmembrane transport"/>
    <property type="evidence" value="ECO:0007669"/>
    <property type="project" value="InterPro"/>
</dbReference>
<feature type="transmembrane region" description="Helical" evidence="9">
    <location>
        <begin position="212"/>
        <end position="232"/>
    </location>
</feature>
<name>A0A0F0KXD0_9MICO</name>
<gene>
    <name evidence="11" type="primary">cycA_1</name>
    <name evidence="11" type="ORF">RL72_01853</name>
</gene>
<feature type="transmembrane region" description="Helical" evidence="9">
    <location>
        <begin position="305"/>
        <end position="324"/>
    </location>
</feature>
<keyword evidence="6" id="KW-0029">Amino-acid transport</keyword>
<dbReference type="Proteomes" id="UP000033448">
    <property type="component" value="Unassembled WGS sequence"/>
</dbReference>
<protein>
    <submittedName>
        <fullName evidence="11">D-serine/D-alanine/glycine transporter</fullName>
    </submittedName>
</protein>
<dbReference type="InterPro" id="IPR004841">
    <property type="entry name" value="AA-permease/SLC12A_dom"/>
</dbReference>
<evidence type="ECO:0000256" key="6">
    <source>
        <dbReference type="ARBA" id="ARBA00022970"/>
    </source>
</evidence>
<keyword evidence="4" id="KW-1003">Cell membrane</keyword>
<comment type="subcellular location">
    <subcellularLocation>
        <location evidence="1">Cell membrane</location>
        <topology evidence="1">Multi-pass membrane protein</topology>
    </subcellularLocation>
</comment>
<feature type="transmembrane region" description="Helical" evidence="9">
    <location>
        <begin position="34"/>
        <end position="51"/>
    </location>
</feature>
<dbReference type="PROSITE" id="PS00218">
    <property type="entry name" value="AMINO_ACID_PERMEASE_1"/>
    <property type="match status" value="1"/>
</dbReference>
<feature type="transmembrane region" description="Helical" evidence="9">
    <location>
        <begin position="447"/>
        <end position="467"/>
    </location>
</feature>
<evidence type="ECO:0000256" key="4">
    <source>
        <dbReference type="ARBA" id="ARBA00022475"/>
    </source>
</evidence>
<evidence type="ECO:0000256" key="9">
    <source>
        <dbReference type="SAM" id="Phobius"/>
    </source>
</evidence>
<keyword evidence="8 9" id="KW-0472">Membrane</keyword>
<feature type="transmembrane region" description="Helical" evidence="9">
    <location>
        <begin position="172"/>
        <end position="192"/>
    </location>
</feature>
<dbReference type="RefSeq" id="WP_248700435.1">
    <property type="nucleotide sequence ID" value="NZ_JYIT01000075.1"/>
</dbReference>
<evidence type="ECO:0000256" key="8">
    <source>
        <dbReference type="ARBA" id="ARBA00023136"/>
    </source>
</evidence>
<organism evidence="11 12">
    <name type="scientific">Microbacterium azadirachtae</name>
    <dbReference type="NCBI Taxonomy" id="582680"/>
    <lineage>
        <taxon>Bacteria</taxon>
        <taxon>Bacillati</taxon>
        <taxon>Actinomycetota</taxon>
        <taxon>Actinomycetes</taxon>
        <taxon>Micrococcales</taxon>
        <taxon>Microbacteriaceae</taxon>
        <taxon>Microbacterium</taxon>
    </lineage>
</organism>
<dbReference type="EMBL" id="JYIT01000075">
    <property type="protein sequence ID" value="KJL23901.1"/>
    <property type="molecule type" value="Genomic_DNA"/>
</dbReference>
<dbReference type="AlphaFoldDB" id="A0A0F0KXD0"/>
<evidence type="ECO:0000256" key="5">
    <source>
        <dbReference type="ARBA" id="ARBA00022692"/>
    </source>
</evidence>
<keyword evidence="7 9" id="KW-1133">Transmembrane helix</keyword>
<sequence>MTQNNEVRVENERQEVVADVGDQGYRKALKRRHMNMIAIGGSIGTGLFLGASGRMEIAGPSLAVVYIVCGLFAFIVVRALGELVMYRPSSGAFVSYAREFMGEKGAFTVGWLFFLDWGTTVIADITAIALYTHFWSFFTPIPQWVIALVALIIVMAMNVTSAVLFGELEYWFALIKVGAIVLFGILGISLIVTQTPIDGHRPGLAMITENGGFFPMGIGAMFVIALGVVFAYGGTEMVGVAAGEAKDARAVVPRAVNSIMWRIMLFYAGSVVLFTLLMPWNAYKANESPFVTVMSAIGVPHAGDIMNLVVLTAAMSSLNAGLYSTGRTLRSLAMAGTGPKFARRMNKAGVPYGGILITTGLGVIGVFLNMVVPGQVFEIVLNLAGLGIVGVWASIIVCHWLFVRRMKAEGRERPSFRLPWAPVTNGITLGFLALVVLLMALDQGVGRITLIAFGAVIVLLVVGWYAVRGRVDAQALTAAIDLRGREDDAGTRGAADADG</sequence>